<organism evidence="2 3">
    <name type="scientific">Kouleothrix aurantiaca</name>
    <dbReference type="NCBI Taxonomy" id="186479"/>
    <lineage>
        <taxon>Bacteria</taxon>
        <taxon>Bacillati</taxon>
        <taxon>Chloroflexota</taxon>
        <taxon>Chloroflexia</taxon>
        <taxon>Chloroflexales</taxon>
        <taxon>Roseiflexineae</taxon>
        <taxon>Roseiflexaceae</taxon>
        <taxon>Kouleothrix</taxon>
    </lineage>
</organism>
<proteinExistence type="predicted"/>
<feature type="compositionally biased region" description="Basic and acidic residues" evidence="1">
    <location>
        <begin position="1"/>
        <end position="36"/>
    </location>
</feature>
<accession>A0A0P9CSI9</accession>
<dbReference type="EMBL" id="LJCR01002265">
    <property type="protein sequence ID" value="KPV48988.1"/>
    <property type="molecule type" value="Genomic_DNA"/>
</dbReference>
<gene>
    <name evidence="2" type="ORF">SE17_35120</name>
</gene>
<dbReference type="AlphaFoldDB" id="A0A0P9CSI9"/>
<feature type="region of interest" description="Disordered" evidence="1">
    <location>
        <begin position="1"/>
        <end position="84"/>
    </location>
</feature>
<evidence type="ECO:0000313" key="3">
    <source>
        <dbReference type="Proteomes" id="UP000050509"/>
    </source>
</evidence>
<reference evidence="2 3" key="1">
    <citation type="submission" date="2015-09" db="EMBL/GenBank/DDBJ databases">
        <title>Draft genome sequence of Kouleothrix aurantiaca JCM 19913.</title>
        <authorList>
            <person name="Hemp J."/>
        </authorList>
    </citation>
    <scope>NUCLEOTIDE SEQUENCE [LARGE SCALE GENOMIC DNA]</scope>
    <source>
        <strain evidence="2 3">COM-B</strain>
    </source>
</reference>
<evidence type="ECO:0000256" key="1">
    <source>
        <dbReference type="SAM" id="MobiDB-lite"/>
    </source>
</evidence>
<protein>
    <submittedName>
        <fullName evidence="2">Uncharacterized protein</fullName>
    </submittedName>
</protein>
<evidence type="ECO:0000313" key="2">
    <source>
        <dbReference type="EMBL" id="KPV48988.1"/>
    </source>
</evidence>
<keyword evidence="3" id="KW-1185">Reference proteome</keyword>
<comment type="caution">
    <text evidence="2">The sequence shown here is derived from an EMBL/GenBank/DDBJ whole genome shotgun (WGS) entry which is preliminary data.</text>
</comment>
<dbReference type="Proteomes" id="UP000050509">
    <property type="component" value="Unassembled WGS sequence"/>
</dbReference>
<sequence>MDERVHKRGDAEQHEQCARRVTQHQRECTPRHEQRVGVRPAASPCPGSSRFPLGAGTMHAPAVAGGEDDNAGKQGLMADRADDG</sequence>
<name>A0A0P9CSI9_9CHLR</name>